<proteinExistence type="predicted"/>
<dbReference type="Proteomes" id="UP000000763">
    <property type="component" value="Chromosome 6"/>
</dbReference>
<gene>
    <name evidence="1" type="primary">B1423D04.23</name>
</gene>
<evidence type="ECO:0000313" key="2">
    <source>
        <dbReference type="Proteomes" id="UP000000763"/>
    </source>
</evidence>
<name>Q651J3_ORYSJ</name>
<sequence>MGPPFAFAGCSWPAAIREQWFVPCLATAAWACLDDYSNLPGHKLPRATSLANDLRATT</sequence>
<evidence type="ECO:0000313" key="1">
    <source>
        <dbReference type="EMBL" id="BAD46524.1"/>
    </source>
</evidence>
<dbReference type="AlphaFoldDB" id="Q651J3"/>
<reference evidence="2" key="1">
    <citation type="journal article" date="2005" name="Nature">
        <title>The map-based sequence of the rice genome.</title>
        <authorList>
            <consortium name="International rice genome sequencing project (IRGSP)"/>
            <person name="Matsumoto T."/>
            <person name="Wu J."/>
            <person name="Kanamori H."/>
            <person name="Katayose Y."/>
            <person name="Fujisawa M."/>
            <person name="Namiki N."/>
            <person name="Mizuno H."/>
            <person name="Yamamoto K."/>
            <person name="Antonio B.A."/>
            <person name="Baba T."/>
            <person name="Sakata K."/>
            <person name="Nagamura Y."/>
            <person name="Aoki H."/>
            <person name="Arikawa K."/>
            <person name="Arita K."/>
            <person name="Bito T."/>
            <person name="Chiden Y."/>
            <person name="Fujitsuka N."/>
            <person name="Fukunaka R."/>
            <person name="Hamada M."/>
            <person name="Harada C."/>
            <person name="Hayashi A."/>
            <person name="Hijishita S."/>
            <person name="Honda M."/>
            <person name="Hosokawa S."/>
            <person name="Ichikawa Y."/>
            <person name="Idonuma A."/>
            <person name="Iijima M."/>
            <person name="Ikeda M."/>
            <person name="Ikeno M."/>
            <person name="Ito K."/>
            <person name="Ito S."/>
            <person name="Ito T."/>
            <person name="Ito Y."/>
            <person name="Ito Y."/>
            <person name="Iwabuchi A."/>
            <person name="Kamiya K."/>
            <person name="Karasawa W."/>
            <person name="Kurita K."/>
            <person name="Katagiri S."/>
            <person name="Kikuta A."/>
            <person name="Kobayashi H."/>
            <person name="Kobayashi N."/>
            <person name="Machita K."/>
            <person name="Maehara T."/>
            <person name="Masukawa M."/>
            <person name="Mizubayashi T."/>
            <person name="Mukai Y."/>
            <person name="Nagasaki H."/>
            <person name="Nagata Y."/>
            <person name="Naito S."/>
            <person name="Nakashima M."/>
            <person name="Nakama Y."/>
            <person name="Nakamichi Y."/>
            <person name="Nakamura M."/>
            <person name="Meguro A."/>
            <person name="Negishi M."/>
            <person name="Ohta I."/>
            <person name="Ohta T."/>
            <person name="Okamoto M."/>
            <person name="Ono N."/>
            <person name="Saji S."/>
            <person name="Sakaguchi M."/>
            <person name="Sakai K."/>
            <person name="Shibata M."/>
            <person name="Shimokawa T."/>
            <person name="Song J."/>
            <person name="Takazaki Y."/>
            <person name="Terasawa K."/>
            <person name="Tsugane M."/>
            <person name="Tsuji K."/>
            <person name="Ueda S."/>
            <person name="Waki K."/>
            <person name="Yamagata H."/>
            <person name="Yamamoto M."/>
            <person name="Yamamoto S."/>
            <person name="Yamane H."/>
            <person name="Yoshiki S."/>
            <person name="Yoshihara R."/>
            <person name="Yukawa K."/>
            <person name="Zhong H."/>
            <person name="Yano M."/>
            <person name="Yuan Q."/>
            <person name="Ouyang S."/>
            <person name="Liu J."/>
            <person name="Jones K.M."/>
            <person name="Gansberger K."/>
            <person name="Moffat K."/>
            <person name="Hill J."/>
            <person name="Bera J."/>
            <person name="Fadrosh D."/>
            <person name="Jin S."/>
            <person name="Johri S."/>
            <person name="Kim M."/>
            <person name="Overton L."/>
            <person name="Reardon M."/>
            <person name="Tsitrin T."/>
            <person name="Vuong H."/>
            <person name="Weaver B."/>
            <person name="Ciecko A."/>
            <person name="Tallon L."/>
            <person name="Jackson J."/>
            <person name="Pai G."/>
            <person name="Aken S.V."/>
            <person name="Utterback T."/>
            <person name="Reidmuller S."/>
            <person name="Feldblyum T."/>
            <person name="Hsiao J."/>
            <person name="Zismann V."/>
            <person name="Iobst S."/>
            <person name="de Vazeille A.R."/>
            <person name="Buell C.R."/>
            <person name="Ying K."/>
            <person name="Li Y."/>
            <person name="Lu T."/>
            <person name="Huang Y."/>
            <person name="Zhao Q."/>
            <person name="Feng Q."/>
            <person name="Zhang L."/>
            <person name="Zhu J."/>
            <person name="Weng Q."/>
            <person name="Mu J."/>
            <person name="Lu Y."/>
            <person name="Fan D."/>
            <person name="Liu Y."/>
            <person name="Guan J."/>
            <person name="Zhang Y."/>
            <person name="Yu S."/>
            <person name="Liu X."/>
            <person name="Zhang Y."/>
            <person name="Hong G."/>
            <person name="Han B."/>
            <person name="Choisne N."/>
            <person name="Demange N."/>
            <person name="Orjeda G."/>
            <person name="Samain S."/>
            <person name="Cattolico L."/>
            <person name="Pelletier E."/>
            <person name="Couloux A."/>
            <person name="Segurens B."/>
            <person name="Wincker P."/>
            <person name="D'Hont A."/>
            <person name="Scarpelli C."/>
            <person name="Weissenbach J."/>
            <person name="Salanoubat M."/>
            <person name="Quetier F."/>
            <person name="Yu Y."/>
            <person name="Kim H.R."/>
            <person name="Rambo T."/>
            <person name="Currie J."/>
            <person name="Collura K."/>
            <person name="Luo M."/>
            <person name="Yang T."/>
            <person name="Ammiraju J.S.S."/>
            <person name="Engler F."/>
            <person name="Soderlund C."/>
            <person name="Wing R.A."/>
            <person name="Palmer L.E."/>
            <person name="de la Bastide M."/>
            <person name="Spiegel L."/>
            <person name="Nascimento L."/>
            <person name="Zutavern T."/>
            <person name="O'Shaughnessy A."/>
            <person name="Dike S."/>
            <person name="Dedhia N."/>
            <person name="Preston R."/>
            <person name="Balija V."/>
            <person name="McCombie W.R."/>
            <person name="Chow T."/>
            <person name="Chen H."/>
            <person name="Chung M."/>
            <person name="Chen C."/>
            <person name="Shaw J."/>
            <person name="Wu H."/>
            <person name="Hsiao K."/>
            <person name="Chao Y."/>
            <person name="Chu M."/>
            <person name="Cheng C."/>
            <person name="Hour A."/>
            <person name="Lee P."/>
            <person name="Lin S."/>
            <person name="Lin Y."/>
            <person name="Liou J."/>
            <person name="Liu S."/>
            <person name="Hsing Y."/>
            <person name="Raghuvanshi S."/>
            <person name="Mohanty A."/>
            <person name="Bharti A.K."/>
            <person name="Gaur A."/>
            <person name="Gupta V."/>
            <person name="Kumar D."/>
            <person name="Ravi V."/>
            <person name="Vij S."/>
            <person name="Kapur A."/>
            <person name="Khurana P."/>
            <person name="Khurana P."/>
            <person name="Khurana J.P."/>
            <person name="Tyagi A.K."/>
            <person name="Gaikwad K."/>
            <person name="Singh A."/>
            <person name="Dalal V."/>
            <person name="Srivastava S."/>
            <person name="Dixit A."/>
            <person name="Pal A.K."/>
            <person name="Ghazi I.A."/>
            <person name="Yadav M."/>
            <person name="Pandit A."/>
            <person name="Bhargava A."/>
            <person name="Sureshbabu K."/>
            <person name="Batra K."/>
            <person name="Sharma T.R."/>
            <person name="Mohapatra T."/>
            <person name="Singh N.K."/>
            <person name="Messing J."/>
            <person name="Nelson A.B."/>
            <person name="Fuks G."/>
            <person name="Kavchok S."/>
            <person name="Keizer G."/>
            <person name="Linton E."/>
            <person name="Llaca V."/>
            <person name="Song R."/>
            <person name="Tanyolac B."/>
            <person name="Young S."/>
            <person name="Ho-Il K."/>
            <person name="Hahn J.H."/>
            <person name="Sangsakoo G."/>
            <person name="Vanavichit A."/>
            <person name="de Mattos Luiz.A.T."/>
            <person name="Zimmer P.D."/>
            <person name="Malone G."/>
            <person name="Dellagostin O."/>
            <person name="de Oliveira A.C."/>
            <person name="Bevan M."/>
            <person name="Bancroft I."/>
            <person name="Minx P."/>
            <person name="Cordum H."/>
            <person name="Wilson R."/>
            <person name="Cheng Z."/>
            <person name="Jin W."/>
            <person name="Jiang J."/>
            <person name="Leong S.A."/>
            <person name="Iwama H."/>
            <person name="Gojobori T."/>
            <person name="Itoh T."/>
            <person name="Niimura Y."/>
            <person name="Fujii Y."/>
            <person name="Habara T."/>
            <person name="Sakai H."/>
            <person name="Sato Y."/>
            <person name="Wilson G."/>
            <person name="Kumar K."/>
            <person name="McCouch S."/>
            <person name="Juretic N."/>
            <person name="Hoen D."/>
            <person name="Wright S."/>
            <person name="Bruskiewich R."/>
            <person name="Bureau T."/>
            <person name="Miyao A."/>
            <person name="Hirochika H."/>
            <person name="Nishikawa T."/>
            <person name="Kadowaki K."/>
            <person name="Sugiura M."/>
            <person name="Burr B."/>
            <person name="Sasaki T."/>
        </authorList>
    </citation>
    <scope>NUCLEOTIDE SEQUENCE [LARGE SCALE GENOMIC DNA]</scope>
    <source>
        <strain evidence="2">cv. Nipponbare</strain>
    </source>
</reference>
<organism evidence="1 2">
    <name type="scientific">Oryza sativa subsp. japonica</name>
    <name type="common">Rice</name>
    <dbReference type="NCBI Taxonomy" id="39947"/>
    <lineage>
        <taxon>Eukaryota</taxon>
        <taxon>Viridiplantae</taxon>
        <taxon>Streptophyta</taxon>
        <taxon>Embryophyta</taxon>
        <taxon>Tracheophyta</taxon>
        <taxon>Spermatophyta</taxon>
        <taxon>Magnoliopsida</taxon>
        <taxon>Liliopsida</taxon>
        <taxon>Poales</taxon>
        <taxon>Poaceae</taxon>
        <taxon>BOP clade</taxon>
        <taxon>Oryzoideae</taxon>
        <taxon>Oryzeae</taxon>
        <taxon>Oryzinae</taxon>
        <taxon>Oryza</taxon>
        <taxon>Oryza sativa</taxon>
    </lineage>
</organism>
<reference evidence="2" key="2">
    <citation type="journal article" date="2008" name="Nucleic Acids Res.">
        <title>The rice annotation project database (RAP-DB): 2008 update.</title>
        <authorList>
            <consortium name="The rice annotation project (RAP)"/>
        </authorList>
    </citation>
    <scope>GENOME REANNOTATION</scope>
    <source>
        <strain evidence="2">cv. Nipponbare</strain>
    </source>
</reference>
<accession>Q651J3</accession>
<dbReference type="EMBL" id="AP006048">
    <property type="protein sequence ID" value="BAD46524.1"/>
    <property type="molecule type" value="Genomic_DNA"/>
</dbReference>
<protein>
    <submittedName>
        <fullName evidence="1">Uncharacterized protein</fullName>
    </submittedName>
</protein>